<evidence type="ECO:0000313" key="2">
    <source>
        <dbReference type="Proteomes" id="UP000018895"/>
    </source>
</evidence>
<dbReference type="InterPro" id="IPR010719">
    <property type="entry name" value="MnmM_MeTrfase"/>
</dbReference>
<protein>
    <submittedName>
        <fullName evidence="1">SAM-dependent methyltransferase</fullName>
    </submittedName>
</protein>
<keyword evidence="1" id="KW-0808">Transferase</keyword>
<name>W4QL41_9BACI</name>
<dbReference type="EMBL" id="BAUU01000034">
    <property type="protein sequence ID" value="GAE32358.1"/>
    <property type="molecule type" value="Genomic_DNA"/>
</dbReference>
<dbReference type="Gene3D" id="3.40.50.150">
    <property type="entry name" value="Vaccinia Virus protein VP39"/>
    <property type="match status" value="1"/>
</dbReference>
<dbReference type="InterPro" id="IPR029063">
    <property type="entry name" value="SAM-dependent_MTases_sf"/>
</dbReference>
<dbReference type="Proteomes" id="UP000018895">
    <property type="component" value="Unassembled WGS sequence"/>
</dbReference>
<keyword evidence="1" id="KW-0489">Methyltransferase</keyword>
<proteinExistence type="predicted"/>
<dbReference type="STRING" id="1236971.JCM9152_3891"/>
<organism evidence="1 2">
    <name type="scientific">Halalkalibacter hemicellulosilyticusJCM 9152</name>
    <dbReference type="NCBI Taxonomy" id="1236971"/>
    <lineage>
        <taxon>Bacteria</taxon>
        <taxon>Bacillati</taxon>
        <taxon>Bacillota</taxon>
        <taxon>Bacilli</taxon>
        <taxon>Bacillales</taxon>
        <taxon>Bacillaceae</taxon>
        <taxon>Halalkalibacter</taxon>
    </lineage>
</organism>
<gene>
    <name evidence="1" type="ORF">JCM9152_3891</name>
</gene>
<sequence length="189" mass="21092">MNVQGILPFARTLLENTLEKGDIAIDCTVGNGHDTVFLAQLVEASGHVYGFDIQEEAINKTKQRLRKEQLHQVTLFQCGHEQFATKLPADHLSKVKAAIFNLGYLPGGDKSIVTQGTTTIKAIQQLLQNMPQGGTIVLVIYHGHQEGKKEKETIESYVTQINQKTAHVLKYQFLNQVNNPPYVIGIEKR</sequence>
<dbReference type="RefSeq" id="WP_035346665.1">
    <property type="nucleotide sequence ID" value="NZ_BAUU01000034.1"/>
</dbReference>
<dbReference type="PANTHER" id="PTHR35276:SF1">
    <property type="entry name" value="TRNA (MNM(5)S(2)U34)-METHYLTRANSFERASE, CHLOROPLASTIC"/>
    <property type="match status" value="1"/>
</dbReference>
<dbReference type="SUPFAM" id="SSF53335">
    <property type="entry name" value="S-adenosyl-L-methionine-dependent methyltransferases"/>
    <property type="match status" value="1"/>
</dbReference>
<dbReference type="GO" id="GO:0032259">
    <property type="term" value="P:methylation"/>
    <property type="evidence" value="ECO:0007669"/>
    <property type="project" value="UniProtKB-KW"/>
</dbReference>
<keyword evidence="2" id="KW-1185">Reference proteome</keyword>
<dbReference type="AlphaFoldDB" id="W4QL41"/>
<evidence type="ECO:0000313" key="1">
    <source>
        <dbReference type="EMBL" id="GAE32358.1"/>
    </source>
</evidence>
<dbReference type="GO" id="GO:0008168">
    <property type="term" value="F:methyltransferase activity"/>
    <property type="evidence" value="ECO:0007669"/>
    <property type="project" value="UniProtKB-KW"/>
</dbReference>
<accession>W4QL41</accession>
<dbReference type="Pfam" id="PF06962">
    <property type="entry name" value="rRNA_methylase"/>
    <property type="match status" value="1"/>
</dbReference>
<dbReference type="CDD" id="cd02440">
    <property type="entry name" value="AdoMet_MTases"/>
    <property type="match status" value="1"/>
</dbReference>
<comment type="caution">
    <text evidence="1">The sequence shown here is derived from an EMBL/GenBank/DDBJ whole genome shotgun (WGS) entry which is preliminary data.</text>
</comment>
<dbReference type="OrthoDB" id="9792989at2"/>
<dbReference type="PANTHER" id="PTHR35276">
    <property type="entry name" value="S-ADENOSYL-L-METHIONINE-DEPENDENT METHYLTRANSFERASES SUPERFAMILY PROTEIN"/>
    <property type="match status" value="1"/>
</dbReference>
<reference evidence="1" key="1">
    <citation type="journal article" date="2014" name="Genome Announc.">
        <title>Draft Genome Sequences of Three Alkaliphilic Bacillus Strains, Bacillus wakoensis JCM 9140T, Bacillus akibai JCM 9157T, and Bacillus hemicellulosilyticus JCM 9152T.</title>
        <authorList>
            <person name="Yuki M."/>
            <person name="Oshima K."/>
            <person name="Suda W."/>
            <person name="Oshida Y."/>
            <person name="Kitamura K."/>
            <person name="Iida T."/>
            <person name="Hattori M."/>
            <person name="Ohkuma M."/>
        </authorList>
    </citation>
    <scope>NUCLEOTIDE SEQUENCE [LARGE SCALE GENOMIC DNA]</scope>
    <source>
        <strain evidence="1">JCM 9152</strain>
    </source>
</reference>